<sequence length="353" mass="39450">MSCVIYDVPNMTKLEALCGHKGAVSNVKFSPNDENLVYSSSFDGTIKLWDLRKGKECANEFKVHLLILKSLPCCFKLECSQTYILVTFTDDTEDSGKLKPLSAFDISCNGRLMCGGTECIHDDTFLLFWDLRSTKLLGGYWESHTDDVTQVKFHPTKKDILASGSTDGLINIFNVCESNEEDALQHSLNTESSVDKIGWFHQENCDDALFCITHTEDLQQWENDGACPIVQFSRDNICHLMKVQFYLKSLGKISEQRKSSESCFIVNAHCTDKPEDLLLLTGSTAGRGECLRTFTVHMKQITPMSNLIGNKQIVRSSCYNRENGLLLTGGESGILSLWRPGPSSGKDSHTDLK</sequence>
<feature type="repeat" description="WD" evidence="4">
    <location>
        <begin position="17"/>
        <end position="59"/>
    </location>
</feature>
<dbReference type="InterPro" id="IPR015943">
    <property type="entry name" value="WD40/YVTN_repeat-like_dom_sf"/>
</dbReference>
<dbReference type="InterPro" id="IPR001680">
    <property type="entry name" value="WD40_rpt"/>
</dbReference>
<name>A0ABQ8S2W5_PERAM</name>
<dbReference type="InterPro" id="IPR019775">
    <property type="entry name" value="WD40_repeat_CS"/>
</dbReference>
<accession>A0ABQ8S2W5</accession>
<organism evidence="5 6">
    <name type="scientific">Periplaneta americana</name>
    <name type="common">American cockroach</name>
    <name type="synonym">Blatta americana</name>
    <dbReference type="NCBI Taxonomy" id="6978"/>
    <lineage>
        <taxon>Eukaryota</taxon>
        <taxon>Metazoa</taxon>
        <taxon>Ecdysozoa</taxon>
        <taxon>Arthropoda</taxon>
        <taxon>Hexapoda</taxon>
        <taxon>Insecta</taxon>
        <taxon>Pterygota</taxon>
        <taxon>Neoptera</taxon>
        <taxon>Polyneoptera</taxon>
        <taxon>Dictyoptera</taxon>
        <taxon>Blattodea</taxon>
        <taxon>Blattoidea</taxon>
        <taxon>Blattidae</taxon>
        <taxon>Blattinae</taxon>
        <taxon>Periplaneta</taxon>
    </lineage>
</organism>
<evidence type="ECO:0000256" key="2">
    <source>
        <dbReference type="ARBA" id="ARBA00022574"/>
    </source>
</evidence>
<keyword evidence="3" id="KW-0677">Repeat</keyword>
<dbReference type="PROSITE" id="PS50082">
    <property type="entry name" value="WD_REPEATS_2"/>
    <property type="match status" value="2"/>
</dbReference>
<dbReference type="Proteomes" id="UP001148838">
    <property type="component" value="Unassembled WGS sequence"/>
</dbReference>
<dbReference type="PANTHER" id="PTHR22889:SF0">
    <property type="entry name" value="WD REPEAT-CONTAINING PROTEIN 89"/>
    <property type="match status" value="1"/>
</dbReference>
<dbReference type="SUPFAM" id="SSF50978">
    <property type="entry name" value="WD40 repeat-like"/>
    <property type="match status" value="1"/>
</dbReference>
<protein>
    <recommendedName>
        <fullName evidence="1">WD repeat-containing protein 89</fullName>
    </recommendedName>
</protein>
<comment type="caution">
    <text evidence="5">The sequence shown here is derived from an EMBL/GenBank/DDBJ whole genome shotgun (WGS) entry which is preliminary data.</text>
</comment>
<dbReference type="PANTHER" id="PTHR22889">
    <property type="entry name" value="WD REPEAT-CONTAINING PROTEIN 89"/>
    <property type="match status" value="1"/>
</dbReference>
<feature type="repeat" description="WD" evidence="4">
    <location>
        <begin position="141"/>
        <end position="175"/>
    </location>
</feature>
<proteinExistence type="predicted"/>
<evidence type="ECO:0000256" key="3">
    <source>
        <dbReference type="ARBA" id="ARBA00022737"/>
    </source>
</evidence>
<keyword evidence="6" id="KW-1185">Reference proteome</keyword>
<dbReference type="PROSITE" id="PS50294">
    <property type="entry name" value="WD_REPEATS_REGION"/>
    <property type="match status" value="1"/>
</dbReference>
<evidence type="ECO:0000256" key="4">
    <source>
        <dbReference type="PROSITE-ProRule" id="PRU00221"/>
    </source>
</evidence>
<evidence type="ECO:0000256" key="1">
    <source>
        <dbReference type="ARBA" id="ARBA00021125"/>
    </source>
</evidence>
<dbReference type="SMART" id="SM00320">
    <property type="entry name" value="WD40"/>
    <property type="match status" value="3"/>
</dbReference>
<dbReference type="EMBL" id="JAJSOF020000037">
    <property type="protein sequence ID" value="KAJ4428236.1"/>
    <property type="molecule type" value="Genomic_DNA"/>
</dbReference>
<dbReference type="InterPro" id="IPR039328">
    <property type="entry name" value="WDR89"/>
</dbReference>
<feature type="non-terminal residue" evidence="5">
    <location>
        <position position="353"/>
    </location>
</feature>
<evidence type="ECO:0000313" key="5">
    <source>
        <dbReference type="EMBL" id="KAJ4428236.1"/>
    </source>
</evidence>
<gene>
    <name evidence="5" type="ORF">ANN_24253</name>
</gene>
<dbReference type="PROSITE" id="PS00678">
    <property type="entry name" value="WD_REPEATS_1"/>
    <property type="match status" value="1"/>
</dbReference>
<dbReference type="InterPro" id="IPR036322">
    <property type="entry name" value="WD40_repeat_dom_sf"/>
</dbReference>
<keyword evidence="2 4" id="KW-0853">WD repeat</keyword>
<dbReference type="Pfam" id="PF00400">
    <property type="entry name" value="WD40"/>
    <property type="match status" value="2"/>
</dbReference>
<dbReference type="Gene3D" id="2.130.10.10">
    <property type="entry name" value="YVTN repeat-like/Quinoprotein amine dehydrogenase"/>
    <property type="match status" value="2"/>
</dbReference>
<reference evidence="5 6" key="1">
    <citation type="journal article" date="2022" name="Allergy">
        <title>Genome assembly and annotation of Periplaneta americana reveal a comprehensive cockroach allergen profile.</title>
        <authorList>
            <person name="Wang L."/>
            <person name="Xiong Q."/>
            <person name="Saelim N."/>
            <person name="Wang L."/>
            <person name="Nong W."/>
            <person name="Wan A.T."/>
            <person name="Shi M."/>
            <person name="Liu X."/>
            <person name="Cao Q."/>
            <person name="Hui J.H.L."/>
            <person name="Sookrung N."/>
            <person name="Leung T.F."/>
            <person name="Tungtrongchitr A."/>
            <person name="Tsui S.K.W."/>
        </authorList>
    </citation>
    <scope>NUCLEOTIDE SEQUENCE [LARGE SCALE GENOMIC DNA]</scope>
    <source>
        <strain evidence="5">PWHHKU_190912</strain>
    </source>
</reference>
<evidence type="ECO:0000313" key="6">
    <source>
        <dbReference type="Proteomes" id="UP001148838"/>
    </source>
</evidence>